<feature type="non-terminal residue" evidence="1">
    <location>
        <position position="56"/>
    </location>
</feature>
<reference evidence="1 2" key="1">
    <citation type="submission" date="2020-02" db="EMBL/GenBank/DDBJ databases">
        <authorList>
            <person name="Ferguson B K."/>
        </authorList>
    </citation>
    <scope>NUCLEOTIDE SEQUENCE [LARGE SCALE GENOMIC DNA]</scope>
</reference>
<proteinExistence type="predicted"/>
<sequence>MTVRIPFFGAKLAFQYIYHSKIHIIRNSTVGINRTRRNLLSRRILGDLLQYVAHFI</sequence>
<dbReference type="EMBL" id="CADCXU010024850">
    <property type="protein sequence ID" value="CAB0012077.1"/>
    <property type="molecule type" value="Genomic_DNA"/>
</dbReference>
<name>A0A6H5H430_9HEMI</name>
<organism evidence="1 2">
    <name type="scientific">Nesidiocoris tenuis</name>
    <dbReference type="NCBI Taxonomy" id="355587"/>
    <lineage>
        <taxon>Eukaryota</taxon>
        <taxon>Metazoa</taxon>
        <taxon>Ecdysozoa</taxon>
        <taxon>Arthropoda</taxon>
        <taxon>Hexapoda</taxon>
        <taxon>Insecta</taxon>
        <taxon>Pterygota</taxon>
        <taxon>Neoptera</taxon>
        <taxon>Paraneoptera</taxon>
        <taxon>Hemiptera</taxon>
        <taxon>Heteroptera</taxon>
        <taxon>Panheteroptera</taxon>
        <taxon>Cimicomorpha</taxon>
        <taxon>Miridae</taxon>
        <taxon>Dicyphina</taxon>
        <taxon>Nesidiocoris</taxon>
    </lineage>
</organism>
<dbReference type="AlphaFoldDB" id="A0A6H5H430"/>
<dbReference type="Proteomes" id="UP000479000">
    <property type="component" value="Unassembled WGS sequence"/>
</dbReference>
<accession>A0A6H5H430</accession>
<keyword evidence="2" id="KW-1185">Reference proteome</keyword>
<protein>
    <submittedName>
        <fullName evidence="1">Uncharacterized protein</fullName>
    </submittedName>
</protein>
<evidence type="ECO:0000313" key="1">
    <source>
        <dbReference type="EMBL" id="CAB0012077.1"/>
    </source>
</evidence>
<gene>
    <name evidence="1" type="ORF">NTEN_LOCUS16874</name>
</gene>
<evidence type="ECO:0000313" key="2">
    <source>
        <dbReference type="Proteomes" id="UP000479000"/>
    </source>
</evidence>